<sequence>MMSAQNQAWQITTPNTLTLASLGPLPQPGPNQVLLRIHAVALNYRDTLIISHNPPTALPAKPNLIPCCDAAGTITQTGPSSRWSVGQNVIVSPHTWVRGSDDNDFSYEELLGGGAKDGTLRRWMVVGDEGVVRCPKGLDLVEASTLWTAGVTAWRALRYSGVELGAGRSVLTMGTGGLAAAAGATVISTSSSDEKLQTAKSLAATHLINYTKHPDWSTRVLSATSGKGVDLVLDVVGAESVTQTIKSTAHGGTISLVGILSRDTQMPVNIMTDILFKSLILRGQIGTGSRQMAQELCAFVEEHDLNPPIAKVFEFEEAREAVEALTRLGRPGKIVVRC</sequence>
<dbReference type="Gene3D" id="3.90.180.10">
    <property type="entry name" value="Medium-chain alcohol dehydrogenases, catalytic domain"/>
    <property type="match status" value="1"/>
</dbReference>
<reference evidence="2 3" key="1">
    <citation type="journal article" date="2023" name="G3 (Bethesda)">
        <title>A chromosome-level genome assembly of Zasmidium syzygii isolated from banana leaves.</title>
        <authorList>
            <person name="van Westerhoven A.C."/>
            <person name="Mehrabi R."/>
            <person name="Talebi R."/>
            <person name="Steentjes M.B.F."/>
            <person name="Corcolon B."/>
            <person name="Chong P.A."/>
            <person name="Kema G.H.J."/>
            <person name="Seidl M.F."/>
        </authorList>
    </citation>
    <scope>NUCLEOTIDE SEQUENCE [LARGE SCALE GENOMIC DNA]</scope>
    <source>
        <strain evidence="2 3">P124</strain>
    </source>
</reference>
<evidence type="ECO:0000313" key="3">
    <source>
        <dbReference type="Proteomes" id="UP001305779"/>
    </source>
</evidence>
<dbReference type="InterPro" id="IPR020843">
    <property type="entry name" value="ER"/>
</dbReference>
<comment type="caution">
    <text evidence="2">The sequence shown here is derived from an EMBL/GenBank/DDBJ whole genome shotgun (WGS) entry which is preliminary data.</text>
</comment>
<dbReference type="SUPFAM" id="SSF50129">
    <property type="entry name" value="GroES-like"/>
    <property type="match status" value="1"/>
</dbReference>
<protein>
    <recommendedName>
        <fullName evidence="1">Enoyl reductase (ER) domain-containing protein</fullName>
    </recommendedName>
</protein>
<keyword evidence="3" id="KW-1185">Reference proteome</keyword>
<evidence type="ECO:0000259" key="1">
    <source>
        <dbReference type="SMART" id="SM00829"/>
    </source>
</evidence>
<dbReference type="Gene3D" id="3.40.50.720">
    <property type="entry name" value="NAD(P)-binding Rossmann-like Domain"/>
    <property type="match status" value="1"/>
</dbReference>
<dbReference type="InterPro" id="IPR013149">
    <property type="entry name" value="ADH-like_C"/>
</dbReference>
<evidence type="ECO:0000313" key="2">
    <source>
        <dbReference type="EMBL" id="KAK4496579.1"/>
    </source>
</evidence>
<dbReference type="PANTHER" id="PTHR45033:SF2">
    <property type="entry name" value="ZINC-TYPE ALCOHOL DEHYDROGENASE-LIKE PROTEIN C1773.06C"/>
    <property type="match status" value="1"/>
</dbReference>
<dbReference type="InterPro" id="IPR052711">
    <property type="entry name" value="Zinc_ADH-like"/>
</dbReference>
<dbReference type="InterPro" id="IPR011032">
    <property type="entry name" value="GroES-like_sf"/>
</dbReference>
<dbReference type="Proteomes" id="UP001305779">
    <property type="component" value="Unassembled WGS sequence"/>
</dbReference>
<dbReference type="CDD" id="cd08276">
    <property type="entry name" value="MDR7"/>
    <property type="match status" value="1"/>
</dbReference>
<name>A0ABR0E575_ZASCE</name>
<dbReference type="Pfam" id="PF00107">
    <property type="entry name" value="ADH_zinc_N"/>
    <property type="match status" value="1"/>
</dbReference>
<organism evidence="2 3">
    <name type="scientific">Zasmidium cellare</name>
    <name type="common">Wine cellar mold</name>
    <name type="synonym">Racodium cellare</name>
    <dbReference type="NCBI Taxonomy" id="395010"/>
    <lineage>
        <taxon>Eukaryota</taxon>
        <taxon>Fungi</taxon>
        <taxon>Dikarya</taxon>
        <taxon>Ascomycota</taxon>
        <taxon>Pezizomycotina</taxon>
        <taxon>Dothideomycetes</taxon>
        <taxon>Dothideomycetidae</taxon>
        <taxon>Mycosphaerellales</taxon>
        <taxon>Mycosphaerellaceae</taxon>
        <taxon>Zasmidium</taxon>
    </lineage>
</organism>
<gene>
    <name evidence="2" type="ORF">PRZ48_012559</name>
</gene>
<dbReference type="InterPro" id="IPR036291">
    <property type="entry name" value="NAD(P)-bd_dom_sf"/>
</dbReference>
<accession>A0ABR0E575</accession>
<dbReference type="EMBL" id="JAXOVC010000010">
    <property type="protein sequence ID" value="KAK4496579.1"/>
    <property type="molecule type" value="Genomic_DNA"/>
</dbReference>
<dbReference type="SUPFAM" id="SSF51735">
    <property type="entry name" value="NAD(P)-binding Rossmann-fold domains"/>
    <property type="match status" value="1"/>
</dbReference>
<proteinExistence type="predicted"/>
<dbReference type="PANTHER" id="PTHR45033">
    <property type="match status" value="1"/>
</dbReference>
<dbReference type="Pfam" id="PF08240">
    <property type="entry name" value="ADH_N"/>
    <property type="match status" value="1"/>
</dbReference>
<feature type="domain" description="Enoyl reductase (ER)" evidence="1">
    <location>
        <begin position="12"/>
        <end position="336"/>
    </location>
</feature>
<dbReference type="SMART" id="SM00829">
    <property type="entry name" value="PKS_ER"/>
    <property type="match status" value="1"/>
</dbReference>
<dbReference type="InterPro" id="IPR013154">
    <property type="entry name" value="ADH-like_N"/>
</dbReference>